<dbReference type="Proteomes" id="UP000823521">
    <property type="component" value="Unassembled WGS sequence"/>
</dbReference>
<name>A0ABS3VN14_MICEH</name>
<organism evidence="3 4">
    <name type="scientific">Micromonospora echinofusca</name>
    <dbReference type="NCBI Taxonomy" id="47858"/>
    <lineage>
        <taxon>Bacteria</taxon>
        <taxon>Bacillati</taxon>
        <taxon>Actinomycetota</taxon>
        <taxon>Actinomycetes</taxon>
        <taxon>Micromonosporales</taxon>
        <taxon>Micromonosporaceae</taxon>
        <taxon>Micromonospora</taxon>
    </lineage>
</organism>
<feature type="transmembrane region" description="Helical" evidence="1">
    <location>
        <begin position="178"/>
        <end position="199"/>
    </location>
</feature>
<dbReference type="InterPro" id="IPR041115">
    <property type="entry name" value="SLATT_5"/>
</dbReference>
<proteinExistence type="predicted"/>
<evidence type="ECO:0000313" key="4">
    <source>
        <dbReference type="Proteomes" id="UP000823521"/>
    </source>
</evidence>
<gene>
    <name evidence="3" type="ORF">GSF22_07605</name>
</gene>
<keyword evidence="1" id="KW-1133">Transmembrane helix</keyword>
<feature type="transmembrane region" description="Helical" evidence="1">
    <location>
        <begin position="70"/>
        <end position="93"/>
    </location>
</feature>
<evidence type="ECO:0000256" key="1">
    <source>
        <dbReference type="SAM" id="Phobius"/>
    </source>
</evidence>
<feature type="domain" description="SMODS and SLOG-associating 2TM effector" evidence="2">
    <location>
        <begin position="10"/>
        <end position="198"/>
    </location>
</feature>
<dbReference type="EMBL" id="WVUH01000040">
    <property type="protein sequence ID" value="MBO4205871.1"/>
    <property type="molecule type" value="Genomic_DNA"/>
</dbReference>
<keyword evidence="4" id="KW-1185">Reference proteome</keyword>
<keyword evidence="1" id="KW-0472">Membrane</keyword>
<protein>
    <submittedName>
        <fullName evidence="3">SLATT domain-containing protein</fullName>
    </submittedName>
</protein>
<dbReference type="RefSeq" id="WP_208812268.1">
    <property type="nucleotide sequence ID" value="NZ_WVUH01000040.1"/>
</dbReference>
<accession>A0ABS3VN14</accession>
<evidence type="ECO:0000313" key="3">
    <source>
        <dbReference type="EMBL" id="MBO4205871.1"/>
    </source>
</evidence>
<dbReference type="NCBIfam" id="NF033631">
    <property type="entry name" value="SLATT_5"/>
    <property type="match status" value="1"/>
</dbReference>
<comment type="caution">
    <text evidence="3">The sequence shown here is derived from an EMBL/GenBank/DDBJ whole genome shotgun (WGS) entry which is preliminary data.</text>
</comment>
<keyword evidence="1" id="KW-0812">Transmembrane</keyword>
<evidence type="ECO:0000259" key="2">
    <source>
        <dbReference type="Pfam" id="PF18160"/>
    </source>
</evidence>
<dbReference type="Pfam" id="PF18160">
    <property type="entry name" value="SLATT_5"/>
    <property type="match status" value="1"/>
</dbReference>
<reference evidence="3 4" key="1">
    <citation type="submission" date="2019-12" db="EMBL/GenBank/DDBJ databases">
        <title>Whole genome sequencing of endophytic Actinobacterium Micromonospora sp. MPMI6T.</title>
        <authorList>
            <person name="Evv R."/>
            <person name="Podile A.R."/>
        </authorList>
    </citation>
    <scope>NUCLEOTIDE SEQUENCE [LARGE SCALE GENOMIC DNA]</scope>
    <source>
        <strain evidence="3 4">MPMI6</strain>
    </source>
</reference>
<feature type="transmembrane region" description="Helical" evidence="1">
    <location>
        <begin position="38"/>
        <end position="58"/>
    </location>
</feature>
<sequence>MSNPDVWHQELSKLETRAYNTYKARLEASKRLESRSRAVNGLVVALTLSALISAAGMLRDREIYGPNGDAIWLYISILTFAGSLTSSSMGYAARSRNMFQNYRKIQRLSVRAESAKSDPAQFTREAFEKLSSEYNDLLDESENHTTADYLRARSQFAPGTRPSKAERLRVFASDALSWIPWLAVLVPVALVVPAVMAFWP</sequence>